<keyword evidence="6" id="KW-1185">Reference proteome</keyword>
<gene>
    <name evidence="5" type="ORF">AWR36_006770</name>
</gene>
<evidence type="ECO:0000256" key="3">
    <source>
        <dbReference type="ARBA" id="ARBA00023163"/>
    </source>
</evidence>
<evidence type="ECO:0000259" key="4">
    <source>
        <dbReference type="PROSITE" id="PS01124"/>
    </source>
</evidence>
<evidence type="ECO:0000256" key="1">
    <source>
        <dbReference type="ARBA" id="ARBA00023015"/>
    </source>
</evidence>
<dbReference type="InterPro" id="IPR009057">
    <property type="entry name" value="Homeodomain-like_sf"/>
</dbReference>
<protein>
    <submittedName>
        <fullName evidence="5">AraC family transcriptional regulator</fullName>
    </submittedName>
</protein>
<dbReference type="EMBL" id="LRFG02000002">
    <property type="protein sequence ID" value="PCO05713.1"/>
    <property type="molecule type" value="Genomic_DNA"/>
</dbReference>
<keyword evidence="3" id="KW-0804">Transcription</keyword>
<organism evidence="5 6">
    <name type="scientific">Microbulbifer flavimaris</name>
    <dbReference type="NCBI Taxonomy" id="1781068"/>
    <lineage>
        <taxon>Bacteria</taxon>
        <taxon>Pseudomonadati</taxon>
        <taxon>Pseudomonadota</taxon>
        <taxon>Gammaproteobacteria</taxon>
        <taxon>Cellvibrionales</taxon>
        <taxon>Microbulbiferaceae</taxon>
        <taxon>Microbulbifer</taxon>
    </lineage>
</organism>
<keyword evidence="1" id="KW-0805">Transcription regulation</keyword>
<dbReference type="RefSeq" id="WP_067082980.1">
    <property type="nucleotide sequence ID" value="NZ_LRFG02000002.1"/>
</dbReference>
<dbReference type="InterPro" id="IPR018060">
    <property type="entry name" value="HTH_AraC"/>
</dbReference>
<dbReference type="PANTHER" id="PTHR47894">
    <property type="entry name" value="HTH-TYPE TRANSCRIPTIONAL REGULATOR GADX"/>
    <property type="match status" value="1"/>
</dbReference>
<dbReference type="Pfam" id="PF12625">
    <property type="entry name" value="Arabinose_bd"/>
    <property type="match status" value="1"/>
</dbReference>
<keyword evidence="2" id="KW-0238">DNA-binding</keyword>
<dbReference type="SMART" id="SM00342">
    <property type="entry name" value="HTH_ARAC"/>
    <property type="match status" value="1"/>
</dbReference>
<dbReference type="InterPro" id="IPR032687">
    <property type="entry name" value="AraC-type_N"/>
</dbReference>
<evidence type="ECO:0000313" key="5">
    <source>
        <dbReference type="EMBL" id="PCO05713.1"/>
    </source>
</evidence>
<dbReference type="PROSITE" id="PS01124">
    <property type="entry name" value="HTH_ARAC_FAMILY_2"/>
    <property type="match status" value="1"/>
</dbReference>
<sequence>MTLLIRTSSLTGYQELARELGGDPDALLRRSRIDPDKARSLEGFIPLTAQVAALELAADTLNCSDFGLQLSQRQGPTILGPMAAIALEAGTVGEALESLTDYLHQYSPGLNLKLLPCPRTGGAKVAFSFDPSLKKTRQALELALGVTQNSLQMVCGADFRAAALVMRAAGPLPHGRYQEFFQTEVRFGSDCDALVLAPEHLSSPLDQERAELQLPKKMFIDSVTLDGSLPVIQQVTHLIHQLLPAQRCSLLEIAGFLGLNKRTLQRRLAEQGVVFEEVLDNIRRELADGYLANSDMPMTQVAGLLGYREQSSFNRACRRWYDCTPLQKRRELSQAAKHHDVCLQG</sequence>
<dbReference type="Gene3D" id="1.10.10.60">
    <property type="entry name" value="Homeodomain-like"/>
    <property type="match status" value="1"/>
</dbReference>
<accession>A0ABX4I0H9</accession>
<evidence type="ECO:0000313" key="6">
    <source>
        <dbReference type="Proteomes" id="UP000218427"/>
    </source>
</evidence>
<dbReference type="Pfam" id="PF12833">
    <property type="entry name" value="HTH_18"/>
    <property type="match status" value="1"/>
</dbReference>
<reference evidence="5" key="1">
    <citation type="submission" date="2017-08" db="EMBL/GenBank/DDBJ databases">
        <title>Microbulbifer marisrubri sp. nov., a halophilic alphaproteobacterium isolated from marine sediment of the Yellow Sea, China.</title>
        <authorList>
            <person name="Zhang G."/>
            <person name="Xiong Q."/>
        </authorList>
    </citation>
    <scope>NUCLEOTIDE SEQUENCE [LARGE SCALE GENOMIC DNA]</scope>
    <source>
        <strain evidence="5">WRN-8</strain>
    </source>
</reference>
<feature type="domain" description="HTH araC/xylS-type" evidence="4">
    <location>
        <begin position="233"/>
        <end position="331"/>
    </location>
</feature>
<comment type="caution">
    <text evidence="5">The sequence shown here is derived from an EMBL/GenBank/DDBJ whole genome shotgun (WGS) entry which is preliminary data.</text>
</comment>
<evidence type="ECO:0000256" key="2">
    <source>
        <dbReference type="ARBA" id="ARBA00023125"/>
    </source>
</evidence>
<dbReference type="Proteomes" id="UP000218427">
    <property type="component" value="Unassembled WGS sequence"/>
</dbReference>
<proteinExistence type="predicted"/>
<dbReference type="PANTHER" id="PTHR47894:SF4">
    <property type="entry name" value="HTH-TYPE TRANSCRIPTIONAL REGULATOR GADX"/>
    <property type="match status" value="1"/>
</dbReference>
<dbReference type="SUPFAM" id="SSF46689">
    <property type="entry name" value="Homeodomain-like"/>
    <property type="match status" value="1"/>
</dbReference>
<name>A0ABX4I0H9_9GAMM</name>